<evidence type="ECO:0000256" key="9">
    <source>
        <dbReference type="HAMAP-Rule" id="MF_00097"/>
    </source>
</evidence>
<dbReference type="EMBL" id="BMIL01000001">
    <property type="protein sequence ID" value="GGC53847.1"/>
    <property type="molecule type" value="Genomic_DNA"/>
</dbReference>
<evidence type="ECO:0000259" key="12">
    <source>
        <dbReference type="Pfam" id="PF02581"/>
    </source>
</evidence>
<comment type="catalytic activity">
    <reaction evidence="6 9 10">
        <text>4-methyl-5-(2-phosphooxyethyl)-thiazole + 4-amino-2-methyl-5-(diphosphooxymethyl)pyrimidine + H(+) = thiamine phosphate + diphosphate</text>
        <dbReference type="Rhea" id="RHEA:22328"/>
        <dbReference type="ChEBI" id="CHEBI:15378"/>
        <dbReference type="ChEBI" id="CHEBI:33019"/>
        <dbReference type="ChEBI" id="CHEBI:37575"/>
        <dbReference type="ChEBI" id="CHEBI:57841"/>
        <dbReference type="ChEBI" id="CHEBI:58296"/>
        <dbReference type="EC" id="2.5.1.3"/>
    </reaction>
</comment>
<keyword evidence="2 9" id="KW-0808">Transferase</keyword>
<keyword evidence="14" id="KW-1185">Reference proteome</keyword>
<comment type="caution">
    <text evidence="9">Lacks conserved residue(s) required for the propagation of feature annotation.</text>
</comment>
<proteinExistence type="inferred from homology"/>
<evidence type="ECO:0000256" key="4">
    <source>
        <dbReference type="ARBA" id="ARBA00022842"/>
    </source>
</evidence>
<evidence type="ECO:0000256" key="2">
    <source>
        <dbReference type="ARBA" id="ARBA00022679"/>
    </source>
</evidence>
<evidence type="ECO:0000256" key="7">
    <source>
        <dbReference type="ARBA" id="ARBA00047851"/>
    </source>
</evidence>
<protein>
    <recommendedName>
        <fullName evidence="9">Thiamine-phosphate synthase</fullName>
        <shortName evidence="9">TP synthase</shortName>
        <shortName evidence="9">TPS</shortName>
        <ecNumber evidence="9">2.5.1.3</ecNumber>
    </recommendedName>
    <alternativeName>
        <fullName evidence="9">Thiamine-phosphate pyrophosphorylase</fullName>
        <shortName evidence="9">TMP pyrophosphorylase</shortName>
        <shortName evidence="9">TMP-PPase</shortName>
    </alternativeName>
</protein>
<evidence type="ECO:0000256" key="3">
    <source>
        <dbReference type="ARBA" id="ARBA00022723"/>
    </source>
</evidence>
<dbReference type="NCBIfam" id="TIGR00693">
    <property type="entry name" value="thiE"/>
    <property type="match status" value="1"/>
</dbReference>
<comment type="pathway">
    <text evidence="1 9 11">Cofactor biosynthesis; thiamine diphosphate biosynthesis; thiamine phosphate from 4-amino-2-methyl-5-diphosphomethylpyrimidine and 4-methyl-5-(2-phosphoethyl)-thiazole: step 1/1.</text>
</comment>
<feature type="binding site" evidence="9">
    <location>
        <begin position="33"/>
        <end position="37"/>
    </location>
    <ligand>
        <name>4-amino-2-methyl-5-(diphosphooxymethyl)pyrimidine</name>
        <dbReference type="ChEBI" id="CHEBI:57841"/>
    </ligand>
</feature>
<dbReference type="EC" id="2.5.1.3" evidence="9"/>
<feature type="binding site" evidence="9">
    <location>
        <position position="104"/>
    </location>
    <ligand>
        <name>4-amino-2-methyl-5-(diphosphooxymethyl)pyrimidine</name>
        <dbReference type="ChEBI" id="CHEBI:57841"/>
    </ligand>
</feature>
<feature type="binding site" evidence="9">
    <location>
        <position position="166"/>
    </location>
    <ligand>
        <name>2-[(2R,5Z)-2-carboxy-4-methylthiazol-5(2H)-ylidene]ethyl phosphate</name>
        <dbReference type="ChEBI" id="CHEBI:62899"/>
    </ligand>
</feature>
<name>A0A916TZF8_9SPHI</name>
<dbReference type="GO" id="GO:0000287">
    <property type="term" value="F:magnesium ion binding"/>
    <property type="evidence" value="ECO:0007669"/>
    <property type="project" value="UniProtKB-UniRule"/>
</dbReference>
<feature type="binding site" evidence="9">
    <location>
        <position position="66"/>
    </location>
    <ligand>
        <name>Mg(2+)</name>
        <dbReference type="ChEBI" id="CHEBI:18420"/>
    </ligand>
</feature>
<comment type="catalytic activity">
    <reaction evidence="8 9 10">
        <text>2-[(2R,5Z)-2-carboxy-4-methylthiazol-5(2H)-ylidene]ethyl phosphate + 4-amino-2-methyl-5-(diphosphooxymethyl)pyrimidine + 2 H(+) = thiamine phosphate + CO2 + diphosphate</text>
        <dbReference type="Rhea" id="RHEA:47844"/>
        <dbReference type="ChEBI" id="CHEBI:15378"/>
        <dbReference type="ChEBI" id="CHEBI:16526"/>
        <dbReference type="ChEBI" id="CHEBI:33019"/>
        <dbReference type="ChEBI" id="CHEBI:37575"/>
        <dbReference type="ChEBI" id="CHEBI:57841"/>
        <dbReference type="ChEBI" id="CHEBI:62899"/>
        <dbReference type="EC" id="2.5.1.3"/>
    </reaction>
</comment>
<keyword evidence="5 9" id="KW-0784">Thiamine biosynthesis</keyword>
<evidence type="ECO:0000313" key="14">
    <source>
        <dbReference type="Proteomes" id="UP000651668"/>
    </source>
</evidence>
<sequence>MINKLQYISQADPSGSHIPAIEQALGAGCRWIQLRIKDQSSAYTHEQALQAKALSDTFGAKLIINDDPEIAVAVGAQGVHLGLLDMAIPEARKIVGPDMIIGGTANTHEHVIQRVNEGADYIGLGPLRFTSTKKNLSPLLGFEGYQSILNQLSGQGIDIPVVAIGGIALADVRRLMRLGIYGVAVSGLITHAADAQEVVQTLNIELNSRTNHLKPASC</sequence>
<gene>
    <name evidence="9 13" type="primary">thiE</name>
    <name evidence="13" type="ORF">GCM10011387_04290</name>
</gene>
<keyword evidence="4 9" id="KW-0460">Magnesium</keyword>
<dbReference type="HAMAP" id="MF_00097">
    <property type="entry name" value="TMP_synthase"/>
    <property type="match status" value="1"/>
</dbReference>
<feature type="binding site" evidence="9">
    <location>
        <position position="85"/>
    </location>
    <ligand>
        <name>Mg(2+)</name>
        <dbReference type="ChEBI" id="CHEBI:18420"/>
    </ligand>
</feature>
<dbReference type="PANTHER" id="PTHR20857:SF15">
    <property type="entry name" value="THIAMINE-PHOSPHATE SYNTHASE"/>
    <property type="match status" value="1"/>
</dbReference>
<keyword evidence="3 9" id="KW-0479">Metal-binding</keyword>
<evidence type="ECO:0000256" key="8">
    <source>
        <dbReference type="ARBA" id="ARBA00047883"/>
    </source>
</evidence>
<dbReference type="GO" id="GO:0009229">
    <property type="term" value="P:thiamine diphosphate biosynthetic process"/>
    <property type="evidence" value="ECO:0007669"/>
    <property type="project" value="UniProtKB-UniRule"/>
</dbReference>
<dbReference type="Pfam" id="PF02581">
    <property type="entry name" value="TMP-TENI"/>
    <property type="match status" value="1"/>
</dbReference>
<evidence type="ECO:0000256" key="6">
    <source>
        <dbReference type="ARBA" id="ARBA00047334"/>
    </source>
</evidence>
<dbReference type="GO" id="GO:0009228">
    <property type="term" value="P:thiamine biosynthetic process"/>
    <property type="evidence" value="ECO:0007669"/>
    <property type="project" value="UniProtKB-KW"/>
</dbReference>
<comment type="function">
    <text evidence="9">Condenses 4-methyl-5-(beta-hydroxyethyl)thiazole monophosphate (THZ-P) and 2-methyl-4-amino-5-hydroxymethyl pyrimidine pyrophosphate (HMP-PP) to form thiamine monophosphate (TMP).</text>
</comment>
<dbReference type="Gene3D" id="3.20.20.70">
    <property type="entry name" value="Aldolase class I"/>
    <property type="match status" value="1"/>
</dbReference>
<organism evidence="13 14">
    <name type="scientific">Pedobacter quisquiliarum</name>
    <dbReference type="NCBI Taxonomy" id="1834438"/>
    <lineage>
        <taxon>Bacteria</taxon>
        <taxon>Pseudomonadati</taxon>
        <taxon>Bacteroidota</taxon>
        <taxon>Sphingobacteriia</taxon>
        <taxon>Sphingobacteriales</taxon>
        <taxon>Sphingobacteriaceae</taxon>
        <taxon>Pedobacter</taxon>
    </lineage>
</organism>
<dbReference type="RefSeq" id="WP_188625176.1">
    <property type="nucleotide sequence ID" value="NZ_BMIL01000001.1"/>
</dbReference>
<feature type="binding site" evidence="9">
    <location>
        <position position="65"/>
    </location>
    <ligand>
        <name>4-amino-2-methyl-5-(diphosphooxymethyl)pyrimidine</name>
        <dbReference type="ChEBI" id="CHEBI:57841"/>
    </ligand>
</feature>
<reference evidence="13" key="2">
    <citation type="submission" date="2020-09" db="EMBL/GenBank/DDBJ databases">
        <authorList>
            <person name="Sun Q."/>
            <person name="Zhou Y."/>
        </authorList>
    </citation>
    <scope>NUCLEOTIDE SEQUENCE</scope>
    <source>
        <strain evidence="13">CGMCC 1.15343</strain>
    </source>
</reference>
<feature type="binding site" evidence="9">
    <location>
        <begin position="130"/>
        <end position="132"/>
    </location>
    <ligand>
        <name>2-[(2R,5Z)-2-carboxy-4-methylthiazol-5(2H)-ylidene]ethyl phosphate</name>
        <dbReference type="ChEBI" id="CHEBI:62899"/>
    </ligand>
</feature>
<evidence type="ECO:0000256" key="11">
    <source>
        <dbReference type="RuleBase" id="RU004253"/>
    </source>
</evidence>
<evidence type="ECO:0000256" key="5">
    <source>
        <dbReference type="ARBA" id="ARBA00022977"/>
    </source>
</evidence>
<comment type="similarity">
    <text evidence="9 10">Belongs to the thiamine-phosphate synthase family.</text>
</comment>
<dbReference type="InterPro" id="IPR013785">
    <property type="entry name" value="Aldolase_TIM"/>
</dbReference>
<dbReference type="Proteomes" id="UP000651668">
    <property type="component" value="Unassembled WGS sequence"/>
</dbReference>
<reference evidence="13" key="1">
    <citation type="journal article" date="2014" name="Int. J. Syst. Evol. Microbiol.">
        <title>Complete genome sequence of Corynebacterium casei LMG S-19264T (=DSM 44701T), isolated from a smear-ripened cheese.</title>
        <authorList>
            <consortium name="US DOE Joint Genome Institute (JGI-PGF)"/>
            <person name="Walter F."/>
            <person name="Albersmeier A."/>
            <person name="Kalinowski J."/>
            <person name="Ruckert C."/>
        </authorList>
    </citation>
    <scope>NUCLEOTIDE SEQUENCE</scope>
    <source>
        <strain evidence="13">CGMCC 1.15343</strain>
    </source>
</reference>
<accession>A0A916TZF8</accession>
<evidence type="ECO:0000313" key="13">
    <source>
        <dbReference type="EMBL" id="GGC53847.1"/>
    </source>
</evidence>
<comment type="catalytic activity">
    <reaction evidence="7 9 10">
        <text>2-(2-carboxy-4-methylthiazol-5-yl)ethyl phosphate + 4-amino-2-methyl-5-(diphosphooxymethyl)pyrimidine + 2 H(+) = thiamine phosphate + CO2 + diphosphate</text>
        <dbReference type="Rhea" id="RHEA:47848"/>
        <dbReference type="ChEBI" id="CHEBI:15378"/>
        <dbReference type="ChEBI" id="CHEBI:16526"/>
        <dbReference type="ChEBI" id="CHEBI:33019"/>
        <dbReference type="ChEBI" id="CHEBI:37575"/>
        <dbReference type="ChEBI" id="CHEBI:57841"/>
        <dbReference type="ChEBI" id="CHEBI:62890"/>
        <dbReference type="EC" id="2.5.1.3"/>
    </reaction>
</comment>
<feature type="binding site" evidence="9">
    <location>
        <position position="133"/>
    </location>
    <ligand>
        <name>4-amino-2-methyl-5-(diphosphooxymethyl)pyrimidine</name>
        <dbReference type="ChEBI" id="CHEBI:57841"/>
    </ligand>
</feature>
<evidence type="ECO:0000256" key="10">
    <source>
        <dbReference type="RuleBase" id="RU003826"/>
    </source>
</evidence>
<dbReference type="InterPro" id="IPR034291">
    <property type="entry name" value="TMP_synthase"/>
</dbReference>
<dbReference type="CDD" id="cd00564">
    <property type="entry name" value="TMP_TenI"/>
    <property type="match status" value="1"/>
</dbReference>
<dbReference type="AlphaFoldDB" id="A0A916TZF8"/>
<evidence type="ECO:0000256" key="1">
    <source>
        <dbReference type="ARBA" id="ARBA00005165"/>
    </source>
</evidence>
<dbReference type="GO" id="GO:0004789">
    <property type="term" value="F:thiamine-phosphate diphosphorylase activity"/>
    <property type="evidence" value="ECO:0007669"/>
    <property type="project" value="UniProtKB-UniRule"/>
</dbReference>
<comment type="caution">
    <text evidence="13">The sequence shown here is derived from an EMBL/GenBank/DDBJ whole genome shotgun (WGS) entry which is preliminary data.</text>
</comment>
<dbReference type="InterPro" id="IPR022998">
    <property type="entry name" value="ThiamineP_synth_TenI"/>
</dbReference>
<dbReference type="SUPFAM" id="SSF51391">
    <property type="entry name" value="Thiamin phosphate synthase"/>
    <property type="match status" value="1"/>
</dbReference>
<dbReference type="GO" id="GO:0005737">
    <property type="term" value="C:cytoplasm"/>
    <property type="evidence" value="ECO:0007669"/>
    <property type="project" value="TreeGrafter"/>
</dbReference>
<dbReference type="PANTHER" id="PTHR20857">
    <property type="entry name" value="THIAMINE-PHOSPHATE PYROPHOSPHORYLASE"/>
    <property type="match status" value="1"/>
</dbReference>
<comment type="cofactor">
    <cofactor evidence="9">
        <name>Mg(2+)</name>
        <dbReference type="ChEBI" id="CHEBI:18420"/>
    </cofactor>
    <text evidence="9">Binds 1 Mg(2+) ion per subunit.</text>
</comment>
<dbReference type="InterPro" id="IPR036206">
    <property type="entry name" value="ThiamineP_synth_sf"/>
</dbReference>
<dbReference type="NCBIfam" id="NF000736">
    <property type="entry name" value="PRK00043.2-3"/>
    <property type="match status" value="1"/>
</dbReference>
<feature type="domain" description="Thiamine phosphate synthase/TenI" evidence="12">
    <location>
        <begin position="14"/>
        <end position="186"/>
    </location>
</feature>